<reference evidence="2" key="1">
    <citation type="submission" date="2020-03" db="EMBL/GenBank/DDBJ databases">
        <authorList>
            <person name="Chebbi M.A."/>
            <person name="Drezen J.M."/>
        </authorList>
    </citation>
    <scope>NUCLEOTIDE SEQUENCE</scope>
    <source>
        <tissue evidence="2">Whole body</tissue>
    </source>
</reference>
<dbReference type="OrthoDB" id="207378at2759"/>
<dbReference type="EMBL" id="JAAOIC020000052">
    <property type="protein sequence ID" value="KAG8035949.1"/>
    <property type="molecule type" value="Genomic_DNA"/>
</dbReference>
<keyword evidence="1" id="KW-1133">Transmembrane helix</keyword>
<comment type="caution">
    <text evidence="2">The sequence shown here is derived from an EMBL/GenBank/DDBJ whole genome shotgun (WGS) entry which is preliminary data.</text>
</comment>
<gene>
    <name evidence="2" type="ORF">G9C98_003075</name>
</gene>
<keyword evidence="1" id="KW-0472">Membrane</keyword>
<reference evidence="2" key="2">
    <citation type="submission" date="2021-04" db="EMBL/GenBank/DDBJ databases">
        <title>Genome-wide patterns of bracovirus chromosomal integration into multiple host tissues during parasitism.</title>
        <authorList>
            <person name="Chebbi M.A.C."/>
        </authorList>
    </citation>
    <scope>NUCLEOTIDE SEQUENCE</scope>
    <source>
        <tissue evidence="2">Whole body</tissue>
    </source>
</reference>
<evidence type="ECO:0000313" key="3">
    <source>
        <dbReference type="Proteomes" id="UP000729913"/>
    </source>
</evidence>
<dbReference type="PANTHER" id="PTHR11161">
    <property type="entry name" value="O-ACYLTRANSFERASE"/>
    <property type="match status" value="1"/>
</dbReference>
<keyword evidence="1" id="KW-0812">Transmembrane</keyword>
<dbReference type="AlphaFoldDB" id="A0A8J5RAZ0"/>
<name>A0A8J5RAZ0_9HYME</name>
<keyword evidence="3" id="KW-1185">Reference proteome</keyword>
<proteinExistence type="predicted"/>
<sequence>MCTTCDVLSQITSINSNFVNTLSKFSFINNGKRILSMNVNKNSLPIIASLKFYSMCGVILGHRFLLSDSGSVLNIEEKDEWLHTFGAAIVFSVINYVDTFLVITGFLTSYLFFKEMAKGRKFNLLAYYVHRYMR</sequence>
<evidence type="ECO:0000256" key="1">
    <source>
        <dbReference type="SAM" id="Phobius"/>
    </source>
</evidence>
<evidence type="ECO:0000313" key="2">
    <source>
        <dbReference type="EMBL" id="KAG8035949.1"/>
    </source>
</evidence>
<dbReference type="InterPro" id="IPR052728">
    <property type="entry name" value="O2_lipid_transport_reg"/>
</dbReference>
<feature type="transmembrane region" description="Helical" evidence="1">
    <location>
        <begin position="85"/>
        <end position="113"/>
    </location>
</feature>
<feature type="transmembrane region" description="Helical" evidence="1">
    <location>
        <begin position="43"/>
        <end position="65"/>
    </location>
</feature>
<protein>
    <submittedName>
        <fullName evidence="2">Uncharacterized protein</fullName>
    </submittedName>
</protein>
<accession>A0A8J5RAZ0</accession>
<dbReference type="PANTHER" id="PTHR11161:SF0">
    <property type="entry name" value="O-ACYLTRANSFERASE LIKE PROTEIN"/>
    <property type="match status" value="1"/>
</dbReference>
<dbReference type="Proteomes" id="UP000729913">
    <property type="component" value="Unassembled WGS sequence"/>
</dbReference>
<organism evidence="2 3">
    <name type="scientific">Cotesia typhae</name>
    <dbReference type="NCBI Taxonomy" id="2053667"/>
    <lineage>
        <taxon>Eukaryota</taxon>
        <taxon>Metazoa</taxon>
        <taxon>Ecdysozoa</taxon>
        <taxon>Arthropoda</taxon>
        <taxon>Hexapoda</taxon>
        <taxon>Insecta</taxon>
        <taxon>Pterygota</taxon>
        <taxon>Neoptera</taxon>
        <taxon>Endopterygota</taxon>
        <taxon>Hymenoptera</taxon>
        <taxon>Apocrita</taxon>
        <taxon>Ichneumonoidea</taxon>
        <taxon>Braconidae</taxon>
        <taxon>Microgastrinae</taxon>
        <taxon>Cotesia</taxon>
    </lineage>
</organism>